<comment type="caution">
    <text evidence="2">The sequence shown here is derived from an EMBL/GenBank/DDBJ whole genome shotgun (WGS) entry which is preliminary data.</text>
</comment>
<name>A0ABW2PXL9_9BACL</name>
<keyword evidence="1" id="KW-0732">Signal</keyword>
<evidence type="ECO:0000313" key="3">
    <source>
        <dbReference type="Proteomes" id="UP001596505"/>
    </source>
</evidence>
<dbReference type="RefSeq" id="WP_380967241.1">
    <property type="nucleotide sequence ID" value="NZ_JBHTCO010000019.1"/>
</dbReference>
<evidence type="ECO:0000256" key="1">
    <source>
        <dbReference type="SAM" id="SignalP"/>
    </source>
</evidence>
<protein>
    <submittedName>
        <fullName evidence="2">Uncharacterized protein</fullName>
    </submittedName>
</protein>
<feature type="chain" id="PRO_5047540848" evidence="1">
    <location>
        <begin position="21"/>
        <end position="42"/>
    </location>
</feature>
<dbReference type="Proteomes" id="UP001596505">
    <property type="component" value="Unassembled WGS sequence"/>
</dbReference>
<accession>A0ABW2PXL9</accession>
<gene>
    <name evidence="2" type="ORF">ACFQRG_14470</name>
</gene>
<reference evidence="3" key="1">
    <citation type="journal article" date="2019" name="Int. J. Syst. Evol. Microbiol.">
        <title>The Global Catalogue of Microorganisms (GCM) 10K type strain sequencing project: providing services to taxonomists for standard genome sequencing and annotation.</title>
        <authorList>
            <consortium name="The Broad Institute Genomics Platform"/>
            <consortium name="The Broad Institute Genome Sequencing Center for Infectious Disease"/>
            <person name="Wu L."/>
            <person name="Ma J."/>
        </authorList>
    </citation>
    <scope>NUCLEOTIDE SEQUENCE [LARGE SCALE GENOMIC DNA]</scope>
    <source>
        <strain evidence="3">CGMCC 1.16305</strain>
    </source>
</reference>
<keyword evidence="3" id="KW-1185">Reference proteome</keyword>
<dbReference type="EMBL" id="JBHTCO010000019">
    <property type="protein sequence ID" value="MFC7394158.1"/>
    <property type="molecule type" value="Genomic_DNA"/>
</dbReference>
<proteinExistence type="predicted"/>
<feature type="signal peptide" evidence="1">
    <location>
        <begin position="1"/>
        <end position="20"/>
    </location>
</feature>
<organism evidence="2 3">
    <name type="scientific">Scopulibacillus cellulosilyticus</name>
    <dbReference type="NCBI Taxonomy" id="2665665"/>
    <lineage>
        <taxon>Bacteria</taxon>
        <taxon>Bacillati</taxon>
        <taxon>Bacillota</taxon>
        <taxon>Bacilli</taxon>
        <taxon>Bacillales</taxon>
        <taxon>Sporolactobacillaceae</taxon>
        <taxon>Scopulibacillus</taxon>
    </lineage>
</organism>
<evidence type="ECO:0000313" key="2">
    <source>
        <dbReference type="EMBL" id="MFC7394158.1"/>
    </source>
</evidence>
<sequence>MRKRYLMLALILAVITTYFAANSNHTSDKKNIYEILKTLIYK</sequence>